<dbReference type="Gene3D" id="3.30.70.1050">
    <property type="entry name" value="Trigger factor ribosome-binding domain"/>
    <property type="match status" value="1"/>
</dbReference>
<evidence type="ECO:0000256" key="3">
    <source>
        <dbReference type="ARBA" id="ARBA00013194"/>
    </source>
</evidence>
<proteinExistence type="inferred from homology"/>
<dbReference type="GO" id="GO:0051083">
    <property type="term" value="P:'de novo' cotranslational protein folding"/>
    <property type="evidence" value="ECO:0007669"/>
    <property type="project" value="TreeGrafter"/>
</dbReference>
<dbReference type="Gene3D" id="3.10.50.40">
    <property type="match status" value="1"/>
</dbReference>
<feature type="compositionally biased region" description="Basic and acidic residues" evidence="7">
    <location>
        <begin position="328"/>
        <end position="373"/>
    </location>
</feature>
<feature type="compositionally biased region" description="Low complexity" evidence="7">
    <location>
        <begin position="508"/>
        <end position="528"/>
    </location>
</feature>
<dbReference type="InterPro" id="IPR046357">
    <property type="entry name" value="PPIase_dom_sf"/>
</dbReference>
<dbReference type="GO" id="GO:0015031">
    <property type="term" value="P:protein transport"/>
    <property type="evidence" value="ECO:0007669"/>
    <property type="project" value="InterPro"/>
</dbReference>
<dbReference type="InterPro" id="IPR008880">
    <property type="entry name" value="Trigger_fac_C"/>
</dbReference>
<evidence type="ECO:0000256" key="7">
    <source>
        <dbReference type="SAM" id="MobiDB-lite"/>
    </source>
</evidence>
<dbReference type="Gene3D" id="1.10.3120.10">
    <property type="entry name" value="Trigger factor, C-terminal domain"/>
    <property type="match status" value="2"/>
</dbReference>
<feature type="region of interest" description="Disordered" evidence="7">
    <location>
        <begin position="326"/>
        <end position="400"/>
    </location>
</feature>
<dbReference type="InterPro" id="IPR037041">
    <property type="entry name" value="Trigger_fac_C_sf"/>
</dbReference>
<dbReference type="GO" id="GO:0043335">
    <property type="term" value="P:protein unfolding"/>
    <property type="evidence" value="ECO:0007669"/>
    <property type="project" value="TreeGrafter"/>
</dbReference>
<comment type="similarity">
    <text evidence="2">Belongs to the FKBP-type PPIase family. Tig subfamily.</text>
</comment>
<feature type="region of interest" description="Disordered" evidence="7">
    <location>
        <begin position="504"/>
        <end position="528"/>
    </location>
</feature>
<dbReference type="InterPro" id="IPR008881">
    <property type="entry name" value="Trigger_fac_ribosome-bd_bac"/>
</dbReference>
<dbReference type="PANTHER" id="PTHR30560">
    <property type="entry name" value="TRIGGER FACTOR CHAPERONE AND PEPTIDYL-PROLYL CIS/TRANS ISOMERASE"/>
    <property type="match status" value="1"/>
</dbReference>
<evidence type="ECO:0000256" key="6">
    <source>
        <dbReference type="ARBA" id="ARBA00023235"/>
    </source>
</evidence>
<name>A0A380TBJ1_9ZZZZ</name>
<dbReference type="InterPro" id="IPR036611">
    <property type="entry name" value="Trigger_fac_ribosome-bd_sf"/>
</dbReference>
<dbReference type="SUPFAM" id="SSF54534">
    <property type="entry name" value="FKBP-like"/>
    <property type="match status" value="1"/>
</dbReference>
<dbReference type="GO" id="GO:0043022">
    <property type="term" value="F:ribosome binding"/>
    <property type="evidence" value="ECO:0007669"/>
    <property type="project" value="TreeGrafter"/>
</dbReference>
<dbReference type="GO" id="GO:0044183">
    <property type="term" value="F:protein folding chaperone"/>
    <property type="evidence" value="ECO:0007669"/>
    <property type="project" value="TreeGrafter"/>
</dbReference>
<evidence type="ECO:0000256" key="1">
    <source>
        <dbReference type="ARBA" id="ARBA00000971"/>
    </source>
</evidence>
<gene>
    <name evidence="10" type="ORF">DF3PB_2120005</name>
</gene>
<dbReference type="Pfam" id="PF05697">
    <property type="entry name" value="Trigger_N"/>
    <property type="match status" value="1"/>
</dbReference>
<keyword evidence="5" id="KW-0143">Chaperone</keyword>
<evidence type="ECO:0000313" key="10">
    <source>
        <dbReference type="EMBL" id="SUS05804.1"/>
    </source>
</evidence>
<feature type="domain" description="Trigger factor C-terminal" evidence="9">
    <location>
        <begin position="401"/>
        <end position="484"/>
    </location>
</feature>
<feature type="domain" description="Trigger factor C-terminal" evidence="9">
    <location>
        <begin position="264"/>
        <end position="334"/>
    </location>
</feature>
<organism evidence="10">
    <name type="scientific">metagenome</name>
    <dbReference type="NCBI Taxonomy" id="256318"/>
    <lineage>
        <taxon>unclassified sequences</taxon>
        <taxon>metagenomes</taxon>
    </lineage>
</organism>
<dbReference type="InterPro" id="IPR005215">
    <property type="entry name" value="Trig_fac"/>
</dbReference>
<evidence type="ECO:0000256" key="4">
    <source>
        <dbReference type="ARBA" id="ARBA00023110"/>
    </source>
</evidence>
<dbReference type="InterPro" id="IPR027304">
    <property type="entry name" value="Trigger_fact/SurA_dom_sf"/>
</dbReference>
<dbReference type="EMBL" id="UIDG01000127">
    <property type="protein sequence ID" value="SUS05804.1"/>
    <property type="molecule type" value="Genomic_DNA"/>
</dbReference>
<dbReference type="SUPFAM" id="SSF102735">
    <property type="entry name" value="Trigger factor ribosome-binding domain"/>
    <property type="match status" value="1"/>
</dbReference>
<dbReference type="NCBIfam" id="TIGR00115">
    <property type="entry name" value="tig"/>
    <property type="match status" value="1"/>
</dbReference>
<feature type="domain" description="Trigger factor ribosome-binding bacterial" evidence="8">
    <location>
        <begin position="1"/>
        <end position="144"/>
    </location>
</feature>
<dbReference type="HAMAP" id="MF_00303">
    <property type="entry name" value="Trigger_factor_Tig"/>
    <property type="match status" value="1"/>
</dbReference>
<sequence>MQVSETRTEGLLHEFKVAVPAADLEAKLAKRLNELARSAAIKGFRPGKVPVAMLRKKYGLALKAEIVEETINDSSAALMQERGLRPALQPKVEIVNSGTEGDLEYTMAIEVLPEITAPNYADIKLERLVAELDEGEVDSSIERIAKLLRQVGPVTEARPAETGDVATVEIAAPEGVPLPVPGDGKEFTFEIGAEDGGAPAALNEGVIGLSLGEQREIAIELPADHADPAFAGSRQTYQVTLKELKAFEPLQADDAMAQRLGAATLEDLKTTIRDRQARELKEHTRQRLKRDLLDCLAGLYAFDVPGGLVEREYAQIVRQMAPQPLDQGEAHEHEHEHTHAGEHTHEHAHAHDDEHVHAHDDEPGHAHDDEPGHVHGPGCGHEHAHDDEHAQAAAGEAALSDEQRAEYRALAQRRVRLGLVLAEVGRQNSVRLTPEEVGKAISIEARKYPGQERMVLDFFRKNEAAREALAAPLLEDKIVDFMLELATISERPVTSAELVAGQKEAIESDTATALDPATAASPPQEQQE</sequence>
<accession>A0A380TBJ1</accession>
<dbReference type="PANTHER" id="PTHR30560:SF3">
    <property type="entry name" value="TRIGGER FACTOR-LIKE PROTEIN TIG, CHLOROPLASTIC"/>
    <property type="match status" value="1"/>
</dbReference>
<evidence type="ECO:0000256" key="2">
    <source>
        <dbReference type="ARBA" id="ARBA00005464"/>
    </source>
</evidence>
<comment type="catalytic activity">
    <reaction evidence="1">
        <text>[protein]-peptidylproline (omega=180) = [protein]-peptidylproline (omega=0)</text>
        <dbReference type="Rhea" id="RHEA:16237"/>
        <dbReference type="Rhea" id="RHEA-COMP:10747"/>
        <dbReference type="Rhea" id="RHEA-COMP:10748"/>
        <dbReference type="ChEBI" id="CHEBI:83833"/>
        <dbReference type="ChEBI" id="CHEBI:83834"/>
        <dbReference type="EC" id="5.2.1.8"/>
    </reaction>
</comment>
<dbReference type="AlphaFoldDB" id="A0A380TBJ1"/>
<reference evidence="10" key="1">
    <citation type="submission" date="2018-07" db="EMBL/GenBank/DDBJ databases">
        <authorList>
            <person name="Quirk P.G."/>
            <person name="Krulwich T.A."/>
        </authorList>
    </citation>
    <scope>NUCLEOTIDE SEQUENCE</scope>
</reference>
<evidence type="ECO:0000259" key="8">
    <source>
        <dbReference type="Pfam" id="PF05697"/>
    </source>
</evidence>
<dbReference type="EC" id="5.2.1.8" evidence="3"/>
<evidence type="ECO:0000259" key="9">
    <source>
        <dbReference type="Pfam" id="PF05698"/>
    </source>
</evidence>
<dbReference type="Pfam" id="PF05698">
    <property type="entry name" value="Trigger_C"/>
    <property type="match status" value="2"/>
</dbReference>
<dbReference type="SUPFAM" id="SSF109998">
    <property type="entry name" value="Triger factor/SurA peptide-binding domain-like"/>
    <property type="match status" value="2"/>
</dbReference>
<protein>
    <recommendedName>
        <fullName evidence="3">peptidylprolyl isomerase</fullName>
        <ecNumber evidence="3">5.2.1.8</ecNumber>
    </recommendedName>
</protein>
<evidence type="ECO:0000256" key="5">
    <source>
        <dbReference type="ARBA" id="ARBA00023186"/>
    </source>
</evidence>
<keyword evidence="6 10" id="KW-0413">Isomerase</keyword>
<feature type="compositionally biased region" description="Basic and acidic residues" evidence="7">
    <location>
        <begin position="380"/>
        <end position="390"/>
    </location>
</feature>
<dbReference type="GO" id="GO:0003755">
    <property type="term" value="F:peptidyl-prolyl cis-trans isomerase activity"/>
    <property type="evidence" value="ECO:0007669"/>
    <property type="project" value="UniProtKB-KW"/>
</dbReference>
<keyword evidence="4" id="KW-0697">Rotamase</keyword>